<accession>A0A6P7P9F0</accession>
<dbReference type="PROSITE" id="PS50835">
    <property type="entry name" value="IG_LIKE"/>
    <property type="match status" value="1"/>
</dbReference>
<feature type="domain" description="Ig-like" evidence="2">
    <location>
        <begin position="181"/>
        <end position="283"/>
    </location>
</feature>
<feature type="transmembrane region" description="Helical" evidence="1">
    <location>
        <begin position="311"/>
        <end position="330"/>
    </location>
</feature>
<keyword evidence="3" id="KW-1185">Reference proteome</keyword>
<sequence length="353" mass="38897">MLGNVMSSSLSGGGRWTAAHWDVLASVEPHNAGKFVLSRLRRVCEQLYLLRMSQEEEASDAVEVRTNMTLLRVLLFCCLLHTGVKCDRDAVFVYSRLRGSALLPCTARLHSDCSLISWTFYKGGDRNINEVIGGQVSDSARSSRLSVTSNCSLHLHDLRVDDAGSYVCWRQSHSIANVYLSLLTITSPSTLTDLQPGGNLSLSCVLFTYYDAGGCKSYSSAFSLSWMDEDGTPLPTDGRYEIVEQTRCSVLLVTTLQREDNSRRWRCQVETSENSSAVFQDFSSIFLLNRPLAAQTPGSPATMHCPVELPISRIVLCAALPVMVIVVSLWSRRTGKHLAKTSAAATELQEINS</sequence>
<dbReference type="Gene3D" id="2.60.40.10">
    <property type="entry name" value="Immunoglobulins"/>
    <property type="match status" value="2"/>
</dbReference>
<reference evidence="4" key="1">
    <citation type="submission" date="2025-08" db="UniProtKB">
        <authorList>
            <consortium name="RefSeq"/>
        </authorList>
    </citation>
    <scope>IDENTIFICATION</scope>
</reference>
<dbReference type="RefSeq" id="XP_029026685.1">
    <property type="nucleotide sequence ID" value="XM_029170852.3"/>
</dbReference>
<dbReference type="PANTHER" id="PTHR11422:SF5">
    <property type="entry name" value="DIVERSE IMMUNOGLOBULIN DOMAIN-CONTAINING PROTEIN 1.1 ISOFORM X1-RELATED"/>
    <property type="match status" value="1"/>
</dbReference>
<dbReference type="InParanoid" id="A0A6P7P9F0"/>
<dbReference type="GO" id="GO:0070374">
    <property type="term" value="P:positive regulation of ERK1 and ERK2 cascade"/>
    <property type="evidence" value="ECO:0007669"/>
    <property type="project" value="TreeGrafter"/>
</dbReference>
<protein>
    <submittedName>
        <fullName evidence="4">Uncharacterized protein LOC114867818 isoform X1</fullName>
    </submittedName>
</protein>
<dbReference type="InterPro" id="IPR007110">
    <property type="entry name" value="Ig-like_dom"/>
</dbReference>
<dbReference type="SUPFAM" id="SSF48726">
    <property type="entry name" value="Immunoglobulin"/>
    <property type="match status" value="2"/>
</dbReference>
<dbReference type="InterPro" id="IPR013783">
    <property type="entry name" value="Ig-like_fold"/>
</dbReference>
<evidence type="ECO:0000313" key="3">
    <source>
        <dbReference type="Proteomes" id="UP000515150"/>
    </source>
</evidence>
<proteinExistence type="predicted"/>
<dbReference type="GO" id="GO:1990782">
    <property type="term" value="F:protein tyrosine kinase binding"/>
    <property type="evidence" value="ECO:0007669"/>
    <property type="project" value="TreeGrafter"/>
</dbReference>
<gene>
    <name evidence="4" type="primary">LOC114867818</name>
</gene>
<dbReference type="GO" id="GO:0042289">
    <property type="term" value="F:MHC class II protein binding"/>
    <property type="evidence" value="ECO:0007669"/>
    <property type="project" value="TreeGrafter"/>
</dbReference>
<evidence type="ECO:0000259" key="2">
    <source>
        <dbReference type="PROSITE" id="PS50835"/>
    </source>
</evidence>
<dbReference type="GO" id="GO:0035723">
    <property type="term" value="P:interleukin-15-mediated signaling pathway"/>
    <property type="evidence" value="ECO:0007669"/>
    <property type="project" value="TreeGrafter"/>
</dbReference>
<dbReference type="InterPro" id="IPR003599">
    <property type="entry name" value="Ig_sub"/>
</dbReference>
<dbReference type="KEGG" id="bspl:114867818"/>
<dbReference type="GO" id="GO:0009897">
    <property type="term" value="C:external side of plasma membrane"/>
    <property type="evidence" value="ECO:0007669"/>
    <property type="project" value="TreeGrafter"/>
</dbReference>
<dbReference type="Proteomes" id="UP000515150">
    <property type="component" value="Chromosome 13"/>
</dbReference>
<dbReference type="GO" id="GO:0045121">
    <property type="term" value="C:membrane raft"/>
    <property type="evidence" value="ECO:0007669"/>
    <property type="project" value="TreeGrafter"/>
</dbReference>
<dbReference type="GeneID" id="114867818"/>
<organism evidence="3 4">
    <name type="scientific">Betta splendens</name>
    <name type="common">Siamese fighting fish</name>
    <dbReference type="NCBI Taxonomy" id="158456"/>
    <lineage>
        <taxon>Eukaryota</taxon>
        <taxon>Metazoa</taxon>
        <taxon>Chordata</taxon>
        <taxon>Craniata</taxon>
        <taxon>Vertebrata</taxon>
        <taxon>Euteleostomi</taxon>
        <taxon>Actinopterygii</taxon>
        <taxon>Neopterygii</taxon>
        <taxon>Teleostei</taxon>
        <taxon>Neoteleostei</taxon>
        <taxon>Acanthomorphata</taxon>
        <taxon>Anabantaria</taxon>
        <taxon>Anabantiformes</taxon>
        <taxon>Anabantoidei</taxon>
        <taxon>Osphronemidae</taxon>
        <taxon>Betta</taxon>
    </lineage>
</organism>
<dbReference type="AlphaFoldDB" id="A0A6P7P9F0"/>
<dbReference type="OrthoDB" id="8964201at2759"/>
<name>A0A6P7P9F0_BETSP</name>
<keyword evidence="1" id="KW-0812">Transmembrane</keyword>
<evidence type="ECO:0000313" key="4">
    <source>
        <dbReference type="RefSeq" id="XP_029026685.1"/>
    </source>
</evidence>
<dbReference type="SMART" id="SM00409">
    <property type="entry name" value="IG"/>
    <property type="match status" value="2"/>
</dbReference>
<dbReference type="GO" id="GO:0042110">
    <property type="term" value="P:T cell activation"/>
    <property type="evidence" value="ECO:0007669"/>
    <property type="project" value="TreeGrafter"/>
</dbReference>
<keyword evidence="1" id="KW-0472">Membrane</keyword>
<dbReference type="InterPro" id="IPR036179">
    <property type="entry name" value="Ig-like_dom_sf"/>
</dbReference>
<evidence type="ECO:0000256" key="1">
    <source>
        <dbReference type="SAM" id="Phobius"/>
    </source>
</evidence>
<keyword evidence="1" id="KW-1133">Transmembrane helix</keyword>
<dbReference type="PANTHER" id="PTHR11422">
    <property type="entry name" value="T-CELL SURFACE GLYCOPROTEIN CD4"/>
    <property type="match status" value="1"/>
</dbReference>